<dbReference type="AlphaFoldDB" id="A0A2G9GQR9"/>
<protein>
    <submittedName>
        <fullName evidence="1">Uncharacterized protein</fullName>
    </submittedName>
</protein>
<proteinExistence type="predicted"/>
<keyword evidence="2" id="KW-1185">Reference proteome</keyword>
<organism evidence="1 2">
    <name type="scientific">Handroanthus impetiginosus</name>
    <dbReference type="NCBI Taxonomy" id="429701"/>
    <lineage>
        <taxon>Eukaryota</taxon>
        <taxon>Viridiplantae</taxon>
        <taxon>Streptophyta</taxon>
        <taxon>Embryophyta</taxon>
        <taxon>Tracheophyta</taxon>
        <taxon>Spermatophyta</taxon>
        <taxon>Magnoliopsida</taxon>
        <taxon>eudicotyledons</taxon>
        <taxon>Gunneridae</taxon>
        <taxon>Pentapetalae</taxon>
        <taxon>asterids</taxon>
        <taxon>lamiids</taxon>
        <taxon>Lamiales</taxon>
        <taxon>Bignoniaceae</taxon>
        <taxon>Crescentiina</taxon>
        <taxon>Tabebuia alliance</taxon>
        <taxon>Handroanthus</taxon>
    </lineage>
</organism>
<gene>
    <name evidence="1" type="ORF">CDL12_19815</name>
</gene>
<name>A0A2G9GQR9_9LAMI</name>
<reference evidence="2" key="1">
    <citation type="journal article" date="2018" name="Gigascience">
        <title>Genome assembly of the Pink Ipe (Handroanthus impetiginosus, Bignoniaceae), a highly valued, ecologically keystone Neotropical timber forest tree.</title>
        <authorList>
            <person name="Silva-Junior O.B."/>
            <person name="Grattapaglia D."/>
            <person name="Novaes E."/>
            <person name="Collevatti R.G."/>
        </authorList>
    </citation>
    <scope>NUCLEOTIDE SEQUENCE [LARGE SCALE GENOMIC DNA]</scope>
    <source>
        <strain evidence="2">cv. UFG-1</strain>
    </source>
</reference>
<dbReference type="Proteomes" id="UP000231279">
    <property type="component" value="Unassembled WGS sequence"/>
</dbReference>
<evidence type="ECO:0000313" key="2">
    <source>
        <dbReference type="Proteomes" id="UP000231279"/>
    </source>
</evidence>
<evidence type="ECO:0000313" key="1">
    <source>
        <dbReference type="EMBL" id="PIN07616.1"/>
    </source>
</evidence>
<comment type="caution">
    <text evidence="1">The sequence shown here is derived from an EMBL/GenBank/DDBJ whole genome shotgun (WGS) entry which is preliminary data.</text>
</comment>
<sequence>MKQRIPQRQKVSSFFDIGSGRHNTSMISGVTSRNFNSLKLFNFCNQIGFKSEHHTPTSVWRFGKKTCTCC</sequence>
<accession>A0A2G9GQR9</accession>
<dbReference type="EMBL" id="NKXS01004048">
    <property type="protein sequence ID" value="PIN07616.1"/>
    <property type="molecule type" value="Genomic_DNA"/>
</dbReference>